<accession>A0AAW9GLP5</accession>
<reference evidence="2" key="1">
    <citation type="submission" date="2023-11" db="EMBL/GenBank/DDBJ databases">
        <title>Genome Sequence of Bacillus thuringiensis stain BLB 30AF.</title>
        <authorList>
            <person name="Farhat A."/>
        </authorList>
    </citation>
    <scope>NUCLEOTIDE SEQUENCE</scope>
    <source>
        <strain evidence="2">BLB30AF</strain>
    </source>
</reference>
<keyword evidence="1" id="KW-0472">Membrane</keyword>
<evidence type="ECO:0000313" key="2">
    <source>
        <dbReference type="EMBL" id="MDY0853445.1"/>
    </source>
</evidence>
<feature type="transmembrane region" description="Helical" evidence="1">
    <location>
        <begin position="181"/>
        <end position="204"/>
    </location>
</feature>
<keyword evidence="1" id="KW-1133">Transmembrane helix</keyword>
<feature type="transmembrane region" description="Helical" evidence="1">
    <location>
        <begin position="36"/>
        <end position="55"/>
    </location>
</feature>
<feature type="transmembrane region" description="Helical" evidence="1">
    <location>
        <begin position="286"/>
        <end position="303"/>
    </location>
</feature>
<feature type="transmembrane region" description="Helical" evidence="1">
    <location>
        <begin position="154"/>
        <end position="174"/>
    </location>
</feature>
<dbReference type="RefSeq" id="WP_002026541.1">
    <property type="nucleotide sequence ID" value="NZ_JAXCMD010000006.1"/>
</dbReference>
<evidence type="ECO:0000313" key="3">
    <source>
        <dbReference type="Proteomes" id="UP001274571"/>
    </source>
</evidence>
<feature type="transmembrane region" description="Helical" evidence="1">
    <location>
        <begin position="123"/>
        <end position="142"/>
    </location>
</feature>
<evidence type="ECO:0000256" key="1">
    <source>
        <dbReference type="SAM" id="Phobius"/>
    </source>
</evidence>
<gene>
    <name evidence="2" type="ORF">SOH20_21380</name>
</gene>
<name>A0AAW9GLP5_BACTU</name>
<dbReference type="AlphaFoldDB" id="A0AAW9GLP5"/>
<sequence>MLLQHVKQLLRNFLYFFFSKQIEKFLTYNLRKKTNTFIRIAIYIYLGTKIISVLFNLKTSYGVGLFNIGWLISMSLYLYFAKNIYFEMKQEHQKVKELTFFSLFDSNKDLPYRRYIYKCYTKILYSLLIAASSFNSLLQINASISPSISDLVSNVMHMILLLSAVTVTSLYLALQWTNILMTILLILSSVITGGIISTGLLSTIGSLTHFDLLNNFSIILTIFIGIIVQMGIVWIRPPYQLSRTENAFFISNSMIATTLLLLVIFIQDISVLTGGETNLEKKAQLALLPYTIGATINFMYIKFKSNRIAQKAEKNMLEVIYLLEENDIDCLSPTQKQTIVTEIKKCVYYGGTSFRLLLLTNPETKQFIKKMKLDERTS</sequence>
<keyword evidence="1" id="KW-0812">Transmembrane</keyword>
<proteinExistence type="predicted"/>
<organism evidence="2 3">
    <name type="scientific">Bacillus thuringiensis</name>
    <dbReference type="NCBI Taxonomy" id="1428"/>
    <lineage>
        <taxon>Bacteria</taxon>
        <taxon>Bacillati</taxon>
        <taxon>Bacillota</taxon>
        <taxon>Bacilli</taxon>
        <taxon>Bacillales</taxon>
        <taxon>Bacillaceae</taxon>
        <taxon>Bacillus</taxon>
        <taxon>Bacillus cereus group</taxon>
    </lineage>
</organism>
<protein>
    <submittedName>
        <fullName evidence="2">AcrB/AcrD/AcrF family protein</fullName>
    </submittedName>
</protein>
<feature type="transmembrane region" description="Helical" evidence="1">
    <location>
        <begin position="247"/>
        <end position="266"/>
    </location>
</feature>
<feature type="transmembrane region" description="Helical" evidence="1">
    <location>
        <begin position="61"/>
        <end position="80"/>
    </location>
</feature>
<feature type="transmembrane region" description="Helical" evidence="1">
    <location>
        <begin position="216"/>
        <end position="235"/>
    </location>
</feature>
<dbReference type="EMBL" id="JAXCMD010000006">
    <property type="protein sequence ID" value="MDY0853445.1"/>
    <property type="molecule type" value="Genomic_DNA"/>
</dbReference>
<dbReference type="Proteomes" id="UP001274571">
    <property type="component" value="Unassembled WGS sequence"/>
</dbReference>
<comment type="caution">
    <text evidence="2">The sequence shown here is derived from an EMBL/GenBank/DDBJ whole genome shotgun (WGS) entry which is preliminary data.</text>
</comment>